<proteinExistence type="predicted"/>
<dbReference type="InterPro" id="IPR018392">
    <property type="entry name" value="LysM"/>
</dbReference>
<name>A0A151S642_CAJCA</name>
<feature type="transmembrane region" description="Helical" evidence="1">
    <location>
        <begin position="341"/>
        <end position="359"/>
    </location>
</feature>
<evidence type="ECO:0000259" key="3">
    <source>
        <dbReference type="PROSITE" id="PS51782"/>
    </source>
</evidence>
<dbReference type="PROSITE" id="PS51782">
    <property type="entry name" value="LYSM"/>
    <property type="match status" value="2"/>
</dbReference>
<dbReference type="PANTHER" id="PTHR33734">
    <property type="entry name" value="LYSM DOMAIN-CONTAINING GPI-ANCHORED PROTEIN 2"/>
    <property type="match status" value="1"/>
</dbReference>
<organism evidence="4 5">
    <name type="scientific">Cajanus cajan</name>
    <name type="common">Pigeon pea</name>
    <name type="synonym">Cajanus indicus</name>
    <dbReference type="NCBI Taxonomy" id="3821"/>
    <lineage>
        <taxon>Eukaryota</taxon>
        <taxon>Viridiplantae</taxon>
        <taxon>Streptophyta</taxon>
        <taxon>Embryophyta</taxon>
        <taxon>Tracheophyta</taxon>
        <taxon>Spermatophyta</taxon>
        <taxon>Magnoliopsida</taxon>
        <taxon>eudicotyledons</taxon>
        <taxon>Gunneridae</taxon>
        <taxon>Pentapetalae</taxon>
        <taxon>rosids</taxon>
        <taxon>fabids</taxon>
        <taxon>Fabales</taxon>
        <taxon>Fabaceae</taxon>
        <taxon>Papilionoideae</taxon>
        <taxon>50 kb inversion clade</taxon>
        <taxon>NPAAA clade</taxon>
        <taxon>indigoferoid/millettioid clade</taxon>
        <taxon>Phaseoleae</taxon>
        <taxon>Cajanus</taxon>
    </lineage>
</organism>
<evidence type="ECO:0000256" key="1">
    <source>
        <dbReference type="SAM" id="Phobius"/>
    </source>
</evidence>
<reference evidence="4" key="1">
    <citation type="journal article" date="2012" name="Nat. Biotechnol.">
        <title>Draft genome sequence of pigeonpea (Cajanus cajan), an orphan legume crop of resource-poor farmers.</title>
        <authorList>
            <person name="Varshney R.K."/>
            <person name="Chen W."/>
            <person name="Li Y."/>
            <person name="Bharti A.K."/>
            <person name="Saxena R.K."/>
            <person name="Schlueter J.A."/>
            <person name="Donoghue M.T."/>
            <person name="Azam S."/>
            <person name="Fan G."/>
            <person name="Whaley A.M."/>
            <person name="Farmer A.D."/>
            <person name="Sheridan J."/>
            <person name="Iwata A."/>
            <person name="Tuteja R."/>
            <person name="Penmetsa R.V."/>
            <person name="Wu W."/>
            <person name="Upadhyaya H.D."/>
            <person name="Yang S.P."/>
            <person name="Shah T."/>
            <person name="Saxena K.B."/>
            <person name="Michael T."/>
            <person name="McCombie W.R."/>
            <person name="Yang B."/>
            <person name="Zhang G."/>
            <person name="Yang H."/>
            <person name="Wang J."/>
            <person name="Spillane C."/>
            <person name="Cook D.R."/>
            <person name="May G.D."/>
            <person name="Xu X."/>
            <person name="Jackson S.A."/>
        </authorList>
    </citation>
    <scope>NUCLEOTIDE SEQUENCE [LARGE SCALE GENOMIC DNA]</scope>
</reference>
<dbReference type="SMART" id="SM00257">
    <property type="entry name" value="LysM"/>
    <property type="match status" value="2"/>
</dbReference>
<dbReference type="OMA" id="NVCNAGM"/>
<dbReference type="InterPro" id="IPR036779">
    <property type="entry name" value="LysM_dom_sf"/>
</dbReference>
<keyword evidence="2" id="KW-0732">Signal</keyword>
<feature type="signal peptide" evidence="2">
    <location>
        <begin position="1"/>
        <end position="20"/>
    </location>
</feature>
<feature type="domain" description="LysM" evidence="3">
    <location>
        <begin position="169"/>
        <end position="213"/>
    </location>
</feature>
<dbReference type="Pfam" id="PF23472">
    <property type="entry name" value="LysM2_CERK1_LYK3_4_5"/>
    <property type="match status" value="1"/>
</dbReference>
<gene>
    <name evidence="4" type="ORF">KK1_027980</name>
</gene>
<dbReference type="SUPFAM" id="SSF54106">
    <property type="entry name" value="LysM domain"/>
    <property type="match status" value="2"/>
</dbReference>
<dbReference type="OrthoDB" id="2107166at2759"/>
<feature type="chain" id="PRO_5007588326" evidence="2">
    <location>
        <begin position="21"/>
        <end position="360"/>
    </location>
</feature>
<evidence type="ECO:0000313" key="4">
    <source>
        <dbReference type="EMBL" id="KYP50276.1"/>
    </source>
</evidence>
<dbReference type="AlphaFoldDB" id="A0A151S642"/>
<feature type="domain" description="LysM" evidence="3">
    <location>
        <begin position="105"/>
        <end position="152"/>
    </location>
</feature>
<dbReference type="PANTHER" id="PTHR33734:SF11">
    <property type="entry name" value="LYSM DOMAIN-CONTAINING GPI-ANCHORED PROTEIN 2"/>
    <property type="match status" value="1"/>
</dbReference>
<keyword evidence="1" id="KW-0472">Membrane</keyword>
<evidence type="ECO:0000313" key="5">
    <source>
        <dbReference type="Proteomes" id="UP000075243"/>
    </source>
</evidence>
<dbReference type="EMBL" id="KQ483458">
    <property type="protein sequence ID" value="KYP50276.1"/>
    <property type="molecule type" value="Genomic_DNA"/>
</dbReference>
<dbReference type="Gene3D" id="3.10.350.10">
    <property type="entry name" value="LysM domain"/>
    <property type="match status" value="2"/>
</dbReference>
<evidence type="ECO:0000256" key="2">
    <source>
        <dbReference type="SAM" id="SignalP"/>
    </source>
</evidence>
<dbReference type="InterPro" id="IPR056562">
    <property type="entry name" value="LysM2_CERK1_LYK3_4_5"/>
</dbReference>
<keyword evidence="1" id="KW-0812">Transmembrane</keyword>
<protein>
    <submittedName>
        <fullName evidence="4">LysM domain-containing GPI-anchored protein 2</fullName>
    </submittedName>
</protein>
<accession>A0A151S642</accession>
<keyword evidence="1" id="KW-1133">Transmembrane helix</keyword>
<keyword evidence="5" id="KW-1185">Reference proteome</keyword>
<dbReference type="Gramene" id="C.cajan_26795.t">
    <property type="protein sequence ID" value="C.cajan_26795.t"/>
    <property type="gene ID" value="C.cajan_26795"/>
</dbReference>
<sequence>MGGVWLWVLVMVAMAGLAQAQPEAKFKCSTENGTCGGLVGYSNPDGTTLGDIKSLFNVKHLQDILGANNLPSNATNSHKVGPNEVVKVPFPCKCSNATGLSNGVPRYKIKKGDGLDAIARTTFAGLMKYQQIQVANHLPDANNITAGDTLYIPLPCSCDQVDGSSVLHYALVVASGSSVESIAEQYATTQQILLNLNGITDPKSLEAGQVLDVPLRACSSSVKNNSLDSPLLLPIATYVYTAHDCVKCNCDSSNNYILQCQPSHLKPTNWSVCPTAECSSNVFLGNTTSSDSCNRTTCAYTGYNATAISAELVTQNVCAVPPSGSGGSTGSGASRSTLQALFSNNLFILIHFLLVLLYVL</sequence>
<dbReference type="Pfam" id="PF01476">
    <property type="entry name" value="LysM"/>
    <property type="match status" value="1"/>
</dbReference>
<dbReference type="Proteomes" id="UP000075243">
    <property type="component" value="Unassembled WGS sequence"/>
</dbReference>
<dbReference type="CDD" id="cd00118">
    <property type="entry name" value="LysM"/>
    <property type="match status" value="2"/>
</dbReference>